<evidence type="ECO:0000313" key="1">
    <source>
        <dbReference type="EMBL" id="GBM51520.1"/>
    </source>
</evidence>
<dbReference type="AlphaFoldDB" id="A0A4Y2GD47"/>
<name>A0A4Y2GD47_ARAVE</name>
<organism evidence="1 2">
    <name type="scientific">Araneus ventricosus</name>
    <name type="common">Orbweaver spider</name>
    <name type="synonym">Epeira ventricosa</name>
    <dbReference type="NCBI Taxonomy" id="182803"/>
    <lineage>
        <taxon>Eukaryota</taxon>
        <taxon>Metazoa</taxon>
        <taxon>Ecdysozoa</taxon>
        <taxon>Arthropoda</taxon>
        <taxon>Chelicerata</taxon>
        <taxon>Arachnida</taxon>
        <taxon>Araneae</taxon>
        <taxon>Araneomorphae</taxon>
        <taxon>Entelegynae</taxon>
        <taxon>Araneoidea</taxon>
        <taxon>Araneidae</taxon>
        <taxon>Araneus</taxon>
    </lineage>
</organism>
<protein>
    <submittedName>
        <fullName evidence="1">Uncharacterized protein</fullName>
    </submittedName>
</protein>
<proteinExistence type="predicted"/>
<dbReference type="Proteomes" id="UP000499080">
    <property type="component" value="Unassembled WGS sequence"/>
</dbReference>
<accession>A0A4Y2GD47</accession>
<dbReference type="EMBL" id="BGPR01001340">
    <property type="protein sequence ID" value="GBM51520.1"/>
    <property type="molecule type" value="Genomic_DNA"/>
</dbReference>
<sequence length="110" mass="11904">MDKVRLLPSVVQGLVPTEAELSSLTMNRSFKAVVKTAIASVSIGHKNTLKYIFVNHIHRNLVSGSNLASTYDDTLSSQVIHPHLGAVWKSGGHGSAKELSSLINRSKKLL</sequence>
<comment type="caution">
    <text evidence="1">The sequence shown here is derived from an EMBL/GenBank/DDBJ whole genome shotgun (WGS) entry which is preliminary data.</text>
</comment>
<evidence type="ECO:0000313" key="2">
    <source>
        <dbReference type="Proteomes" id="UP000499080"/>
    </source>
</evidence>
<reference evidence="1 2" key="1">
    <citation type="journal article" date="2019" name="Sci. Rep.">
        <title>Orb-weaving spider Araneus ventricosus genome elucidates the spidroin gene catalogue.</title>
        <authorList>
            <person name="Kono N."/>
            <person name="Nakamura H."/>
            <person name="Ohtoshi R."/>
            <person name="Moran D.A.P."/>
            <person name="Shinohara A."/>
            <person name="Yoshida Y."/>
            <person name="Fujiwara M."/>
            <person name="Mori M."/>
            <person name="Tomita M."/>
            <person name="Arakawa K."/>
        </authorList>
    </citation>
    <scope>NUCLEOTIDE SEQUENCE [LARGE SCALE GENOMIC DNA]</scope>
</reference>
<gene>
    <name evidence="1" type="ORF">AVEN_74699_1</name>
</gene>
<keyword evidence="2" id="KW-1185">Reference proteome</keyword>